<feature type="binding site" evidence="1">
    <location>
        <position position="52"/>
    </location>
    <ligand>
        <name>Mg(2+)</name>
        <dbReference type="ChEBI" id="CHEBI:18420"/>
        <label>1</label>
    </ligand>
</feature>
<keyword evidence="3" id="KW-1185">Reference proteome</keyword>
<dbReference type="AlphaFoldDB" id="A0A158KDW4"/>
<sequence length="302" mass="32416">MNQLERFEGCLLGLACGDAVGTTVEFKPRGSFKPVTDMVGGGPFGLRRGEWTDDTSMALCIATSLVEHRCFDARDIMNRFCRWMDKGYLSSNGSCFDIGGTVSDALHRYKDTGDVYSGAEDRYSAGNGCIMRLAPVPMFFHADAATAVQKSALSSRLPHGAQECVDATRLFAAMLVSAFGGASKEEVLSGPHLPVDVCASVRTIADGSYFRKDEDDIRSSGYVIDSLEAALWCFASTSTFEEAILRAANLGQDADTTAAICGQIAGAHYGVGGIPRRWLDVLVMREDIRSLANALAAGPHKQ</sequence>
<dbReference type="SUPFAM" id="SSF101478">
    <property type="entry name" value="ADP-ribosylglycohydrolase"/>
    <property type="match status" value="1"/>
</dbReference>
<dbReference type="PANTHER" id="PTHR16222:SF12">
    <property type="entry name" value="ADP-RIBOSYLGLYCOHYDROLASE-RELATED"/>
    <property type="match status" value="1"/>
</dbReference>
<name>A0A158KDW4_9BURK</name>
<dbReference type="InterPro" id="IPR036705">
    <property type="entry name" value="Ribosyl_crysJ1_sf"/>
</dbReference>
<proteinExistence type="predicted"/>
<dbReference type="RefSeq" id="WP_087659259.1">
    <property type="nucleotide sequence ID" value="NZ_FCOL02000049.1"/>
</dbReference>
<protein>
    <submittedName>
        <fullName evidence="2">ADP-ribosylation/crystallin J1</fullName>
    </submittedName>
</protein>
<comment type="cofactor">
    <cofactor evidence="1">
        <name>Mg(2+)</name>
        <dbReference type="ChEBI" id="CHEBI:18420"/>
    </cofactor>
    <text evidence="1">Binds 2 magnesium ions per subunit.</text>
</comment>
<organism evidence="2 3">
    <name type="scientific">Caballeronia terrestris</name>
    <dbReference type="NCBI Taxonomy" id="1226301"/>
    <lineage>
        <taxon>Bacteria</taxon>
        <taxon>Pseudomonadati</taxon>
        <taxon>Pseudomonadota</taxon>
        <taxon>Betaproteobacteria</taxon>
        <taxon>Burkholderiales</taxon>
        <taxon>Burkholderiaceae</taxon>
        <taxon>Caballeronia</taxon>
    </lineage>
</organism>
<accession>A0A158KDW4</accession>
<keyword evidence="1" id="KW-0479">Metal-binding</keyword>
<dbReference type="Proteomes" id="UP000054925">
    <property type="component" value="Unassembled WGS sequence"/>
</dbReference>
<dbReference type="PANTHER" id="PTHR16222">
    <property type="entry name" value="ADP-RIBOSYLGLYCOHYDROLASE"/>
    <property type="match status" value="1"/>
</dbReference>
<dbReference type="GO" id="GO:0046872">
    <property type="term" value="F:metal ion binding"/>
    <property type="evidence" value="ECO:0007669"/>
    <property type="project" value="UniProtKB-KW"/>
</dbReference>
<dbReference type="InterPro" id="IPR005502">
    <property type="entry name" value="Ribosyl_crysJ1"/>
</dbReference>
<reference evidence="2" key="1">
    <citation type="submission" date="2016-01" db="EMBL/GenBank/DDBJ databases">
        <authorList>
            <person name="Peeters C."/>
        </authorList>
    </citation>
    <scope>NUCLEOTIDE SEQUENCE [LARGE SCALE GENOMIC DNA]</scope>
    <source>
        <strain evidence="2">LMG 22937</strain>
    </source>
</reference>
<gene>
    <name evidence="2" type="ORF">AWB67_05418</name>
</gene>
<keyword evidence="1" id="KW-0460">Magnesium</keyword>
<dbReference type="OrthoDB" id="9798107at2"/>
<evidence type="ECO:0000256" key="1">
    <source>
        <dbReference type="PIRSR" id="PIRSR605502-1"/>
    </source>
</evidence>
<evidence type="ECO:0000313" key="2">
    <source>
        <dbReference type="EMBL" id="SAL79287.1"/>
    </source>
</evidence>
<comment type="caution">
    <text evidence="2">The sequence shown here is derived from an EMBL/GenBank/DDBJ whole genome shotgun (WGS) entry which is preliminary data.</text>
</comment>
<dbReference type="EMBL" id="FCOL02000049">
    <property type="protein sequence ID" value="SAL79287.1"/>
    <property type="molecule type" value="Genomic_DNA"/>
</dbReference>
<feature type="binding site" evidence="1">
    <location>
        <position position="253"/>
    </location>
    <ligand>
        <name>Mg(2+)</name>
        <dbReference type="ChEBI" id="CHEBI:18420"/>
        <label>1</label>
    </ligand>
</feature>
<evidence type="ECO:0000313" key="3">
    <source>
        <dbReference type="Proteomes" id="UP000054925"/>
    </source>
</evidence>
<feature type="binding site" evidence="1">
    <location>
        <position position="54"/>
    </location>
    <ligand>
        <name>Mg(2+)</name>
        <dbReference type="ChEBI" id="CHEBI:18420"/>
        <label>1</label>
    </ligand>
</feature>
<dbReference type="Gene3D" id="1.10.4080.10">
    <property type="entry name" value="ADP-ribosylation/Crystallin J1"/>
    <property type="match status" value="1"/>
</dbReference>
<feature type="binding site" evidence="1">
    <location>
        <position position="53"/>
    </location>
    <ligand>
        <name>Mg(2+)</name>
        <dbReference type="ChEBI" id="CHEBI:18420"/>
        <label>1</label>
    </ligand>
</feature>
<feature type="binding site" evidence="1">
    <location>
        <position position="255"/>
    </location>
    <ligand>
        <name>Mg(2+)</name>
        <dbReference type="ChEBI" id="CHEBI:18420"/>
        <label>1</label>
    </ligand>
</feature>
<dbReference type="InterPro" id="IPR050792">
    <property type="entry name" value="ADP-ribosylglycohydrolase"/>
</dbReference>
<dbReference type="Pfam" id="PF03747">
    <property type="entry name" value="ADP_ribosyl_GH"/>
    <property type="match status" value="1"/>
</dbReference>
<feature type="binding site" evidence="1">
    <location>
        <position position="256"/>
    </location>
    <ligand>
        <name>Mg(2+)</name>
        <dbReference type="ChEBI" id="CHEBI:18420"/>
        <label>1</label>
    </ligand>
</feature>